<proteinExistence type="predicted"/>
<evidence type="ECO:0000313" key="1">
    <source>
        <dbReference type="EMBL" id="KAJ7526710.1"/>
    </source>
</evidence>
<protein>
    <submittedName>
        <fullName evidence="1">Uncharacterized protein</fullName>
    </submittedName>
</protein>
<organism evidence="1 2">
    <name type="scientific">Diphasiastrum complanatum</name>
    <name type="common">Issler's clubmoss</name>
    <name type="synonym">Lycopodium complanatum</name>
    <dbReference type="NCBI Taxonomy" id="34168"/>
    <lineage>
        <taxon>Eukaryota</taxon>
        <taxon>Viridiplantae</taxon>
        <taxon>Streptophyta</taxon>
        <taxon>Embryophyta</taxon>
        <taxon>Tracheophyta</taxon>
        <taxon>Lycopodiopsida</taxon>
        <taxon>Lycopodiales</taxon>
        <taxon>Lycopodiaceae</taxon>
        <taxon>Lycopodioideae</taxon>
        <taxon>Diphasiastrum</taxon>
    </lineage>
</organism>
<dbReference type="Proteomes" id="UP001162992">
    <property type="component" value="Chromosome 16"/>
</dbReference>
<keyword evidence="2" id="KW-1185">Reference proteome</keyword>
<name>A0ACC2BA94_DIPCM</name>
<evidence type="ECO:0000313" key="2">
    <source>
        <dbReference type="Proteomes" id="UP001162992"/>
    </source>
</evidence>
<reference evidence="2" key="1">
    <citation type="journal article" date="2024" name="Proc. Natl. Acad. Sci. U.S.A.">
        <title>Extraordinary preservation of gene collinearity over three hundred million years revealed in homosporous lycophytes.</title>
        <authorList>
            <person name="Li C."/>
            <person name="Wickell D."/>
            <person name="Kuo L.Y."/>
            <person name="Chen X."/>
            <person name="Nie B."/>
            <person name="Liao X."/>
            <person name="Peng D."/>
            <person name="Ji J."/>
            <person name="Jenkins J."/>
            <person name="Williams M."/>
            <person name="Shu S."/>
            <person name="Plott C."/>
            <person name="Barry K."/>
            <person name="Rajasekar S."/>
            <person name="Grimwood J."/>
            <person name="Han X."/>
            <person name="Sun S."/>
            <person name="Hou Z."/>
            <person name="He W."/>
            <person name="Dai G."/>
            <person name="Sun C."/>
            <person name="Schmutz J."/>
            <person name="Leebens-Mack J.H."/>
            <person name="Li F.W."/>
            <person name="Wang L."/>
        </authorList>
    </citation>
    <scope>NUCLEOTIDE SEQUENCE [LARGE SCALE GENOMIC DNA]</scope>
    <source>
        <strain evidence="2">cv. PW_Plant_1</strain>
    </source>
</reference>
<comment type="caution">
    <text evidence="1">The sequence shown here is derived from an EMBL/GenBank/DDBJ whole genome shotgun (WGS) entry which is preliminary data.</text>
</comment>
<dbReference type="EMBL" id="CM055107">
    <property type="protein sequence ID" value="KAJ7526710.1"/>
    <property type="molecule type" value="Genomic_DNA"/>
</dbReference>
<accession>A0ACC2BA94</accession>
<sequence>MIKCCKASLHMEEKRKGERPDESQGYNIEAVSQRLIKSESPGDRIEAYEALLFIQNLQDSPGIIQGFCRFLSPLVKSIRCDVLSDNHEISTIALKSLGFFLHHSSFVSVIGEEASGVLVTLSELITSTNMKILCNLGIWCISVQRFDATLLSLHVKVIIEALVHAVDNPFGSLAVTFEAFQAVKVLNDRVSNDMKEFSHVWVPPLYRRLLSLSKNERDMAEQILEEIKCTIIPPPPKLMQMVAVDVKETYLSKMKEMNESSAFALVAVRAWGWFVRLLDNHFVENRSLVNEMLIIPQSSFAATSDVRVRIASQIGWRCFIDVAVRCSDVAPISLMPKERENHYGSSLVSPSQESSPRQPSLSYLKLLMKPILNNIEVEMDTAVINATWQTWLHMLNKLGLWVNDPSVFKIVAAPMFELVFKIGPKEGDLCFWDNCAKVFLDYLKCKLLNSSTGSRMFDSELFPDRNLSENISVENAQNATKNSAEISEAVSISPIRWAAWGSIHLEALLQIVAVLWASGLKDLECSKGRTINQSSSMNAALEAWRMVIRGVENDQRDKVRPSDEDVLAVHSLLKVVAQFCSENTQNSSSKKKSQLTWMMIEILLSELRPIILASSFYKLACPLNADEKSFWKDQSKVSLSKGTRKGETQVKCDVQANLGLIKGAESVTPITYLLAIWLEFVFQNQIDDSEEKASLLRIQKLSSAASLGLNSMANFHGKVFILEWLKCFLGCRNKSQRPNHKTVHKQPEKTSTSFDRQNCLFLLEIWKIFSEELRIFIESTNDVPSFEGGPRDSGYTVVYSTLLFPLKLYLHSPFCAKEENLKIAKSILKCDEGCSSKDFSSDKLEMVESCWLNLFDSVSRIASLKRSKYFITRCMFQRFRLILDGLRQDSRLGKGNNSQTLRIPLEFLELFSTAIACALKHVEISSHVVLPPKRERRDNVTSSGGHIHGTATIVEDPYNMKEVLLSVSRFLAISRTEYLLDAQFPDKVVIRVLDSLAALANRLHNRHEALLLLQMISSPLANWIAIGHDTVSPSSLNRSLSAPLQEQLGRVWDGLLACLQTSHPAISFDSNLLAVQAPSLIRFFLIDNITIVNRTLSFWEATYGCKTGLKYPSCLIPIFRSLKMHVKITLPGWKHDLTNAISPESGEEHHSTKDLSCSEKQKSEKEKLPVADSSTELHVEASSNLQLSPSPTGQIRSSMLQRFHAIKKPIENCTKDVPIDLQNQPGITVSIDQRKAPIPDEPCESNSTTSIPSLACQQNSMQSNVDLQKVKDADPININTHWNGSLGKVKLQCHGLSFSSKCSNALTARNEVQTNMAATNAKLLKPMNSSAEVRADLLHATIPIGGKEAEQGQGQAARQNKVGQAKKELLHGMQKRLASSLAGAETALAVDVNRSPEKPSVEEQSPENVDASYQHNSSRDKVLNPLANAITSRSATYVQALQKRTRSVTRQERHCEDACVLGEKSIFHDSQLSKQRPAQQKNTDHLATESMNFVIIPSSQTKKTGPLTDHQKEVRRSQRIRGTGIKTYTSADFSQGDLAGTSEDFQESEDLVECLDLNIQLKVDEAGRSVMGANIANKQEVKDDNATVCQEIRLFDLTKEEDRRESIVNVAVETQPRYRTFKRELGSLDLKKRPLLRSSGRLRGGKNWRIKSEAEKAVSIAKLTTRGSLNRSGSAKRQKISEPFTVEFPKVNESGNFSDQLGNVNLPSSSLNDIEDPKIRILRETSDVLNTAVKVMTSYSPFKVQTLNRGFWVNSFVPSKCANRCRVAPARVFNINNIAAKNDSEDLEIAKNHHNKRKSNAPKKISPRRDRAGMERPQYIKSKEASSAKLNTPNKGPNLRKRRRLTGSPCSLTERAIIRALTPLKKLKTGRQGGRTYARRLSIVTQKSDDSPPAKLACSNIEDLINDEVHQSLQNNACHEQVSMQGVLTEGSKLETALKDRHVEVPACPISSQYYPQSTAQPNACNFLNPDTDIALLDALSDEINVCRSVERTSNANEDVSNLSSVPVEGKNNVDGSEVHRMLEKNQLKARDVLSTLAFSTMWDELELSDLLQVEAFLSIIGLKVAVCKARKVAARTNSC</sequence>
<gene>
    <name evidence="1" type="ORF">O6H91_16G019300</name>
</gene>